<keyword evidence="4" id="KW-1185">Reference proteome</keyword>
<comment type="caution">
    <text evidence="3">The sequence shown here is derived from an EMBL/GenBank/DDBJ whole genome shotgun (WGS) entry which is preliminary data.</text>
</comment>
<dbReference type="InterPro" id="IPR006311">
    <property type="entry name" value="TAT_signal"/>
</dbReference>
<dbReference type="OrthoDB" id="3699652at2"/>
<reference evidence="3 4" key="1">
    <citation type="submission" date="2019-02" db="EMBL/GenBank/DDBJ databases">
        <title>Genomic Encyclopedia of Type Strains, Phase IV (KMG-IV): sequencing the most valuable type-strain genomes for metagenomic binning, comparative biology and taxonomic classification.</title>
        <authorList>
            <person name="Goeker M."/>
        </authorList>
    </citation>
    <scope>NUCLEOTIDE SEQUENCE [LARGE SCALE GENOMIC DNA]</scope>
    <source>
        <strain evidence="3 4">DSM 101727</strain>
    </source>
</reference>
<feature type="chain" id="PRO_5020736195" description="Secreted protein" evidence="2">
    <location>
        <begin position="32"/>
        <end position="127"/>
    </location>
</feature>
<gene>
    <name evidence="3" type="ORF">EV193_10370</name>
</gene>
<name>A0A4Q7KVT4_9PSEU</name>
<dbReference type="EMBL" id="SGWQ01000003">
    <property type="protein sequence ID" value="RZS40757.1"/>
    <property type="molecule type" value="Genomic_DNA"/>
</dbReference>
<keyword evidence="2" id="KW-0732">Signal</keyword>
<evidence type="ECO:0000256" key="1">
    <source>
        <dbReference type="SAM" id="MobiDB-lite"/>
    </source>
</evidence>
<evidence type="ECO:0000256" key="2">
    <source>
        <dbReference type="SAM" id="SignalP"/>
    </source>
</evidence>
<evidence type="ECO:0000313" key="3">
    <source>
        <dbReference type="EMBL" id="RZS40757.1"/>
    </source>
</evidence>
<feature type="signal peptide" evidence="2">
    <location>
        <begin position="1"/>
        <end position="31"/>
    </location>
</feature>
<protein>
    <recommendedName>
        <fullName evidence="5">Secreted protein</fullName>
    </recommendedName>
</protein>
<sequence length="127" mass="14265">MEEISRRRVLRSTAAVAAVTPLLAVPAAATASEPRKPGSSESESTTSRENRDWTQEELKDRARVLEVGFTEDEADAWLLVNRAAAKVLSLPELHPSDRADWADAIHTLQNRLMLRPTYKKYRELGPR</sequence>
<dbReference type="AlphaFoldDB" id="A0A4Q7KVT4"/>
<feature type="region of interest" description="Disordered" evidence="1">
    <location>
        <begin position="26"/>
        <end position="57"/>
    </location>
</feature>
<accession>A0A4Q7KVT4</accession>
<organism evidence="3 4">
    <name type="scientific">Herbihabitans rhizosphaerae</name>
    <dbReference type="NCBI Taxonomy" id="1872711"/>
    <lineage>
        <taxon>Bacteria</taxon>
        <taxon>Bacillati</taxon>
        <taxon>Actinomycetota</taxon>
        <taxon>Actinomycetes</taxon>
        <taxon>Pseudonocardiales</taxon>
        <taxon>Pseudonocardiaceae</taxon>
        <taxon>Herbihabitans</taxon>
    </lineage>
</organism>
<proteinExistence type="predicted"/>
<evidence type="ECO:0008006" key="5">
    <source>
        <dbReference type="Google" id="ProtNLM"/>
    </source>
</evidence>
<evidence type="ECO:0000313" key="4">
    <source>
        <dbReference type="Proteomes" id="UP000294257"/>
    </source>
</evidence>
<dbReference type="Proteomes" id="UP000294257">
    <property type="component" value="Unassembled WGS sequence"/>
</dbReference>
<feature type="compositionally biased region" description="Basic and acidic residues" evidence="1">
    <location>
        <begin position="46"/>
        <end position="57"/>
    </location>
</feature>
<dbReference type="RefSeq" id="WP_130343771.1">
    <property type="nucleotide sequence ID" value="NZ_SGWQ01000003.1"/>
</dbReference>
<dbReference type="PROSITE" id="PS51318">
    <property type="entry name" value="TAT"/>
    <property type="match status" value="1"/>
</dbReference>